<keyword evidence="4" id="KW-0449">Lipoprotein</keyword>
<evidence type="ECO:0000256" key="3">
    <source>
        <dbReference type="ARBA" id="ARBA00022707"/>
    </source>
</evidence>
<dbReference type="GO" id="GO:0007030">
    <property type="term" value="P:Golgi organization"/>
    <property type="evidence" value="ECO:0007669"/>
    <property type="project" value="TreeGrafter"/>
</dbReference>
<sequence length="332" mass="37297">MGLNVSSLNNLKQNQYLSKLVSNEHMSTDPTNEDFWNQLLSFAFDNLPQICNDQKFFDENISPLLSSLIENNLNSHNIGSIVRILISKTSQLKDGKSEDQSFNLIVWQTYNCLFITRLAAKYLIESHTEDNIIRHFTAKVDTNDKKSEESGLVIIEQLLITLIEVLVDIPLSDMTYNLHLEAMNGLLVLLSTQMYSARPANKSSIYRLVMQKKCAIHALLLTKSLLNNFMDQRPAPVLQGGSIILGLASGLWNVLTLGYGNKGTESESPAHLSRQSLLLLLVLTNHCTTETNPYREALFNCCDSQMDSQIAADQTVTGFKLEFAKLYKTLCL</sequence>
<reference evidence="5" key="1">
    <citation type="submission" date="2020-11" db="EMBL/GenBank/DDBJ databases">
        <authorList>
            <person name="Tran Van P."/>
        </authorList>
    </citation>
    <scope>NUCLEOTIDE SEQUENCE</scope>
</reference>
<evidence type="ECO:0000256" key="2">
    <source>
        <dbReference type="ARBA" id="ARBA00015736"/>
    </source>
</evidence>
<keyword evidence="3" id="KW-0519">Myristate</keyword>
<dbReference type="Proteomes" id="UP000759131">
    <property type="component" value="Unassembled WGS sequence"/>
</dbReference>
<evidence type="ECO:0000256" key="1">
    <source>
        <dbReference type="ARBA" id="ARBA00010603"/>
    </source>
</evidence>
<name>A0A7R9LTV0_9ACAR</name>
<dbReference type="PANTHER" id="PTHR12895">
    <property type="entry name" value="DYMECLIN"/>
    <property type="match status" value="1"/>
</dbReference>
<comment type="similarity">
    <text evidence="1">Belongs to the dymeclin family.</text>
</comment>
<dbReference type="EMBL" id="OC891166">
    <property type="protein sequence ID" value="CAD7646364.1"/>
    <property type="molecule type" value="Genomic_DNA"/>
</dbReference>
<dbReference type="Pfam" id="PF09742">
    <property type="entry name" value="Dymeclin"/>
    <property type="match status" value="1"/>
</dbReference>
<feature type="non-terminal residue" evidence="5">
    <location>
        <position position="332"/>
    </location>
</feature>
<dbReference type="GO" id="GO:0005794">
    <property type="term" value="C:Golgi apparatus"/>
    <property type="evidence" value="ECO:0007669"/>
    <property type="project" value="TreeGrafter"/>
</dbReference>
<dbReference type="InterPro" id="IPR019142">
    <property type="entry name" value="Dymeclin"/>
</dbReference>
<gene>
    <name evidence="5" type="ORF">OSB1V03_LOCUS20940</name>
</gene>
<evidence type="ECO:0000256" key="4">
    <source>
        <dbReference type="ARBA" id="ARBA00023288"/>
    </source>
</evidence>
<evidence type="ECO:0000313" key="5">
    <source>
        <dbReference type="EMBL" id="CAD7646364.1"/>
    </source>
</evidence>
<organism evidence="5">
    <name type="scientific">Medioppia subpectinata</name>
    <dbReference type="NCBI Taxonomy" id="1979941"/>
    <lineage>
        <taxon>Eukaryota</taxon>
        <taxon>Metazoa</taxon>
        <taxon>Ecdysozoa</taxon>
        <taxon>Arthropoda</taxon>
        <taxon>Chelicerata</taxon>
        <taxon>Arachnida</taxon>
        <taxon>Acari</taxon>
        <taxon>Acariformes</taxon>
        <taxon>Sarcoptiformes</taxon>
        <taxon>Oribatida</taxon>
        <taxon>Brachypylina</taxon>
        <taxon>Oppioidea</taxon>
        <taxon>Oppiidae</taxon>
        <taxon>Medioppia</taxon>
    </lineage>
</organism>
<dbReference type="OrthoDB" id="10253409at2759"/>
<accession>A0A7R9LTV0</accession>
<dbReference type="AlphaFoldDB" id="A0A7R9LTV0"/>
<dbReference type="EMBL" id="CAJPIZ010036591">
    <property type="protein sequence ID" value="CAG2120994.1"/>
    <property type="molecule type" value="Genomic_DNA"/>
</dbReference>
<proteinExistence type="inferred from homology"/>
<dbReference type="PANTHER" id="PTHR12895:SF9">
    <property type="entry name" value="DYMECLIN"/>
    <property type="match status" value="1"/>
</dbReference>
<keyword evidence="6" id="KW-1185">Reference proteome</keyword>
<evidence type="ECO:0000313" key="6">
    <source>
        <dbReference type="Proteomes" id="UP000759131"/>
    </source>
</evidence>
<protein>
    <recommendedName>
        <fullName evidence="2">Dymeclin</fullName>
    </recommendedName>
</protein>